<dbReference type="Proteomes" id="UP001497680">
    <property type="component" value="Unassembled WGS sequence"/>
</dbReference>
<keyword evidence="2" id="KW-1185">Reference proteome</keyword>
<organism evidence="1 2">
    <name type="scientific">Hypoxylon rubiginosum</name>
    <dbReference type="NCBI Taxonomy" id="110542"/>
    <lineage>
        <taxon>Eukaryota</taxon>
        <taxon>Fungi</taxon>
        <taxon>Dikarya</taxon>
        <taxon>Ascomycota</taxon>
        <taxon>Pezizomycotina</taxon>
        <taxon>Sordariomycetes</taxon>
        <taxon>Xylariomycetidae</taxon>
        <taxon>Xylariales</taxon>
        <taxon>Hypoxylaceae</taxon>
        <taxon>Hypoxylon</taxon>
    </lineage>
</organism>
<sequence>MSLFQNRPFTTLPLRLRTNQKPLLLAAGLTLAATPLLTYAWSCYTEWLSLGRGGVPYNMFGWFAQTLLHPFARRDTRSPVPTSFASASDVAALYGPAATKSYLAAWARGRGRPGDRPAVPTFVAPQRQTTEGAREEVVGKQKAFLGALAKANPGLFEVRDSGLEGPLHQALFLRSFSPSSSSSSEKEMEVRTRLGRGSRGEFAHVHGEGSTHVTLSTADATALVESRWAERHKLSGVGGRRAMLPFGYVLLYAPRGRDEFEFWQEVVLAGARYAAEGAGGEVVVPK</sequence>
<accession>A0ACC0DB63</accession>
<evidence type="ECO:0000313" key="2">
    <source>
        <dbReference type="Proteomes" id="UP001497680"/>
    </source>
</evidence>
<reference evidence="1 2" key="1">
    <citation type="journal article" date="2022" name="New Phytol.">
        <title>Ecological generalism drives hyperdiversity of secondary metabolite gene clusters in xylarialean endophytes.</title>
        <authorList>
            <person name="Franco M.E.E."/>
            <person name="Wisecaver J.H."/>
            <person name="Arnold A.E."/>
            <person name="Ju Y.M."/>
            <person name="Slot J.C."/>
            <person name="Ahrendt S."/>
            <person name="Moore L.P."/>
            <person name="Eastman K.E."/>
            <person name="Scott K."/>
            <person name="Konkel Z."/>
            <person name="Mondo S.J."/>
            <person name="Kuo A."/>
            <person name="Hayes R.D."/>
            <person name="Haridas S."/>
            <person name="Andreopoulos B."/>
            <person name="Riley R."/>
            <person name="LaButti K."/>
            <person name="Pangilinan J."/>
            <person name="Lipzen A."/>
            <person name="Amirebrahimi M."/>
            <person name="Yan J."/>
            <person name="Adam C."/>
            <person name="Keymanesh K."/>
            <person name="Ng V."/>
            <person name="Louie K."/>
            <person name="Northen T."/>
            <person name="Drula E."/>
            <person name="Henrissat B."/>
            <person name="Hsieh H.M."/>
            <person name="Youens-Clark K."/>
            <person name="Lutzoni F."/>
            <person name="Miadlikowska J."/>
            <person name="Eastwood D.C."/>
            <person name="Hamelin R.C."/>
            <person name="Grigoriev I.V."/>
            <person name="U'Ren J.M."/>
        </authorList>
    </citation>
    <scope>NUCLEOTIDE SEQUENCE [LARGE SCALE GENOMIC DNA]</scope>
    <source>
        <strain evidence="1 2">ER1909</strain>
    </source>
</reference>
<protein>
    <submittedName>
        <fullName evidence="1">Uncharacterized protein</fullName>
    </submittedName>
</protein>
<comment type="caution">
    <text evidence="1">The sequence shown here is derived from an EMBL/GenBank/DDBJ whole genome shotgun (WGS) entry which is preliminary data.</text>
</comment>
<evidence type="ECO:0000313" key="1">
    <source>
        <dbReference type="EMBL" id="KAI6089750.1"/>
    </source>
</evidence>
<name>A0ACC0DB63_9PEZI</name>
<gene>
    <name evidence="1" type="ORF">F4821DRAFT_52411</name>
</gene>
<proteinExistence type="predicted"/>
<dbReference type="EMBL" id="MU394294">
    <property type="protein sequence ID" value="KAI6089750.1"/>
    <property type="molecule type" value="Genomic_DNA"/>
</dbReference>